<dbReference type="Pfam" id="PF20700">
    <property type="entry name" value="Mutator"/>
    <property type="match status" value="1"/>
</dbReference>
<accession>A0A4Y2PM67</accession>
<proteinExistence type="predicted"/>
<dbReference type="OrthoDB" id="10069847at2759"/>
<sequence length="86" mass="9785">MSRKIIRQKHNELASPSDKNGDIIDITVSYDGTWQKSGHTSLYGIAMVVDIFSGLVIDYEILSKYCPECTTSKRNLEEHSTDFSIW</sequence>
<dbReference type="InterPro" id="IPR049012">
    <property type="entry name" value="Mutator_transp_dom"/>
</dbReference>
<organism evidence="3 4">
    <name type="scientific">Araneus ventricosus</name>
    <name type="common">Orbweaver spider</name>
    <name type="synonym">Epeira ventricosa</name>
    <dbReference type="NCBI Taxonomy" id="182803"/>
    <lineage>
        <taxon>Eukaryota</taxon>
        <taxon>Metazoa</taxon>
        <taxon>Ecdysozoa</taxon>
        <taxon>Arthropoda</taxon>
        <taxon>Chelicerata</taxon>
        <taxon>Arachnida</taxon>
        <taxon>Araneae</taxon>
        <taxon>Araneomorphae</taxon>
        <taxon>Entelegynae</taxon>
        <taxon>Araneoidea</taxon>
        <taxon>Araneidae</taxon>
        <taxon>Araneus</taxon>
    </lineage>
</organism>
<name>A0A4Y2PM67_ARAVE</name>
<evidence type="ECO:0000256" key="1">
    <source>
        <dbReference type="SAM" id="MobiDB-lite"/>
    </source>
</evidence>
<comment type="caution">
    <text evidence="3">The sequence shown here is derived from an EMBL/GenBank/DDBJ whole genome shotgun (WGS) entry which is preliminary data.</text>
</comment>
<evidence type="ECO:0000259" key="2">
    <source>
        <dbReference type="Pfam" id="PF20700"/>
    </source>
</evidence>
<dbReference type="EMBL" id="BGPR01011494">
    <property type="protein sequence ID" value="GBN51620.1"/>
    <property type="molecule type" value="Genomic_DNA"/>
</dbReference>
<dbReference type="AlphaFoldDB" id="A0A4Y2PM67"/>
<keyword evidence="4" id="KW-1185">Reference proteome</keyword>
<evidence type="ECO:0000313" key="4">
    <source>
        <dbReference type="Proteomes" id="UP000499080"/>
    </source>
</evidence>
<reference evidence="3 4" key="1">
    <citation type="journal article" date="2019" name="Sci. Rep.">
        <title>Orb-weaving spider Araneus ventricosus genome elucidates the spidroin gene catalogue.</title>
        <authorList>
            <person name="Kono N."/>
            <person name="Nakamura H."/>
            <person name="Ohtoshi R."/>
            <person name="Moran D.A.P."/>
            <person name="Shinohara A."/>
            <person name="Yoshida Y."/>
            <person name="Fujiwara M."/>
            <person name="Mori M."/>
            <person name="Tomita M."/>
            <person name="Arakawa K."/>
        </authorList>
    </citation>
    <scope>NUCLEOTIDE SEQUENCE [LARGE SCALE GENOMIC DNA]</scope>
</reference>
<feature type="domain" description="Mutator-like transposase" evidence="2">
    <location>
        <begin position="19"/>
        <end position="75"/>
    </location>
</feature>
<feature type="region of interest" description="Disordered" evidence="1">
    <location>
        <begin position="1"/>
        <end position="20"/>
    </location>
</feature>
<evidence type="ECO:0000313" key="3">
    <source>
        <dbReference type="EMBL" id="GBN51620.1"/>
    </source>
</evidence>
<protein>
    <recommendedName>
        <fullName evidence="2">Mutator-like transposase domain-containing protein</fullName>
    </recommendedName>
</protein>
<dbReference type="Proteomes" id="UP000499080">
    <property type="component" value="Unassembled WGS sequence"/>
</dbReference>
<gene>
    <name evidence="3" type="ORF">AVEN_268688_1</name>
</gene>